<keyword evidence="6" id="KW-1185">Reference proteome</keyword>
<dbReference type="Pfam" id="PF00589">
    <property type="entry name" value="Phage_integrase"/>
    <property type="match status" value="1"/>
</dbReference>
<evidence type="ECO:0000313" key="5">
    <source>
        <dbReference type="EMBL" id="KAK3101242.1"/>
    </source>
</evidence>
<evidence type="ECO:0000313" key="6">
    <source>
        <dbReference type="Proteomes" id="UP001186944"/>
    </source>
</evidence>
<dbReference type="GO" id="GO:0015074">
    <property type="term" value="P:DNA integration"/>
    <property type="evidence" value="ECO:0007669"/>
    <property type="project" value="InterPro"/>
</dbReference>
<dbReference type="AlphaFoldDB" id="A0AA88Y9J7"/>
<feature type="domain" description="Tyr recombinase" evidence="4">
    <location>
        <begin position="179"/>
        <end position="389"/>
    </location>
</feature>
<dbReference type="SUPFAM" id="SSF47823">
    <property type="entry name" value="lambda integrase-like, N-terminal domain"/>
    <property type="match status" value="1"/>
</dbReference>
<feature type="compositionally biased region" description="Polar residues" evidence="3">
    <location>
        <begin position="52"/>
        <end position="63"/>
    </location>
</feature>
<keyword evidence="2" id="KW-0233">DNA recombination</keyword>
<evidence type="ECO:0000259" key="4">
    <source>
        <dbReference type="PROSITE" id="PS51898"/>
    </source>
</evidence>
<dbReference type="Gene3D" id="1.10.150.130">
    <property type="match status" value="1"/>
</dbReference>
<dbReference type="PROSITE" id="PS51898">
    <property type="entry name" value="TYR_RECOMBINASE"/>
    <property type="match status" value="1"/>
</dbReference>
<dbReference type="GO" id="GO:0003677">
    <property type="term" value="F:DNA binding"/>
    <property type="evidence" value="ECO:0007669"/>
    <property type="project" value="UniProtKB-KW"/>
</dbReference>
<dbReference type="InterPro" id="IPR010998">
    <property type="entry name" value="Integrase_recombinase_N"/>
</dbReference>
<protein>
    <recommendedName>
        <fullName evidence="4">Tyr recombinase domain-containing protein</fullName>
    </recommendedName>
</protein>
<dbReference type="SUPFAM" id="SSF56349">
    <property type="entry name" value="DNA breaking-rejoining enzymes"/>
    <property type="match status" value="1"/>
</dbReference>
<dbReference type="InterPro" id="IPR011010">
    <property type="entry name" value="DNA_brk_join_enz"/>
</dbReference>
<evidence type="ECO:0000256" key="2">
    <source>
        <dbReference type="ARBA" id="ARBA00023172"/>
    </source>
</evidence>
<feature type="region of interest" description="Disordered" evidence="3">
    <location>
        <begin position="1"/>
        <end position="71"/>
    </location>
</feature>
<evidence type="ECO:0000256" key="1">
    <source>
        <dbReference type="ARBA" id="ARBA00023125"/>
    </source>
</evidence>
<dbReference type="GO" id="GO:0006310">
    <property type="term" value="P:DNA recombination"/>
    <property type="evidence" value="ECO:0007669"/>
    <property type="project" value="UniProtKB-KW"/>
</dbReference>
<dbReference type="EMBL" id="VSWD01000005">
    <property type="protein sequence ID" value="KAK3101242.1"/>
    <property type="molecule type" value="Genomic_DNA"/>
</dbReference>
<name>A0AA88Y9J7_PINIB</name>
<dbReference type="Proteomes" id="UP001186944">
    <property type="component" value="Unassembled WGS sequence"/>
</dbReference>
<dbReference type="Gene3D" id="1.10.443.10">
    <property type="entry name" value="Intergrase catalytic core"/>
    <property type="match status" value="1"/>
</dbReference>
<evidence type="ECO:0000256" key="3">
    <source>
        <dbReference type="SAM" id="MobiDB-lite"/>
    </source>
</evidence>
<comment type="caution">
    <text evidence="5">The sequence shown here is derived from an EMBL/GenBank/DDBJ whole genome shotgun (WGS) entry which is preliminary data.</text>
</comment>
<reference evidence="5" key="1">
    <citation type="submission" date="2019-08" db="EMBL/GenBank/DDBJ databases">
        <title>The improved chromosome-level genome for the pearl oyster Pinctada fucata martensii using PacBio sequencing and Hi-C.</title>
        <authorList>
            <person name="Zheng Z."/>
        </authorList>
    </citation>
    <scope>NUCLEOTIDE SEQUENCE</scope>
    <source>
        <strain evidence="5">ZZ-2019</strain>
        <tissue evidence="5">Adductor muscle</tissue>
    </source>
</reference>
<keyword evidence="1" id="KW-0238">DNA-binding</keyword>
<proteinExistence type="predicted"/>
<gene>
    <name evidence="5" type="ORF">FSP39_002051</name>
</gene>
<dbReference type="PANTHER" id="PTHR35617:SF3">
    <property type="entry name" value="CORE-BINDING (CB) DOMAIN-CONTAINING PROTEIN"/>
    <property type="match status" value="1"/>
</dbReference>
<organism evidence="5 6">
    <name type="scientific">Pinctada imbricata</name>
    <name type="common">Atlantic pearl-oyster</name>
    <name type="synonym">Pinctada martensii</name>
    <dbReference type="NCBI Taxonomy" id="66713"/>
    <lineage>
        <taxon>Eukaryota</taxon>
        <taxon>Metazoa</taxon>
        <taxon>Spiralia</taxon>
        <taxon>Lophotrochozoa</taxon>
        <taxon>Mollusca</taxon>
        <taxon>Bivalvia</taxon>
        <taxon>Autobranchia</taxon>
        <taxon>Pteriomorphia</taxon>
        <taxon>Pterioida</taxon>
        <taxon>Pterioidea</taxon>
        <taxon>Pteriidae</taxon>
        <taxon>Pinctada</taxon>
    </lineage>
</organism>
<feature type="compositionally biased region" description="Polar residues" evidence="3">
    <location>
        <begin position="14"/>
        <end position="42"/>
    </location>
</feature>
<dbReference type="InterPro" id="IPR002104">
    <property type="entry name" value="Integrase_catalytic"/>
</dbReference>
<dbReference type="PANTHER" id="PTHR35617">
    <property type="entry name" value="PHAGE_INTEGRASE DOMAIN-CONTAINING PROTEIN"/>
    <property type="match status" value="1"/>
</dbReference>
<accession>A0AA88Y9J7</accession>
<sequence>MSGQGTHANDDNVDSNPSMAEPTLVSNNPADVYSQSDSTPTMPESIDVPTGGTPSTDGEQQPTAGRMASIRGSYGSQGFSQRVTSLLLSSWSSGTNISYNSAWSKWNSWCSERAVNPLHAPLAVILDFLADLHAKGLYYSTINLHRSAISSCHVKVDGFQVGEHPLVKRLMRGIYRVSPPLPRYSHTWEVDKVLTYLKSLGPNISMTLKNLTLKLTMLLALTAAKRCSELARLDCRFMNFTRNESVTFVLPGLSKSKKLNVSVTFHSFPSDRLLCAVDCLNEYLVRTEQFRLSDDSDPLLLSFIKPHNSIKPCTVARWLRMVMKDAGIDTSIFKAHSTRSASSSKVHNMGVSTADIMKTANWSCQSTFTKFYMRNSVAKGDDFSKAVLRL</sequence>
<dbReference type="InterPro" id="IPR013762">
    <property type="entry name" value="Integrase-like_cat_sf"/>
</dbReference>